<reference evidence="2 3" key="1">
    <citation type="journal article" date="2012" name="Front. Microbiol.">
        <title>Complete genome of Ignavibacterium album, a metabolically versatile, flagellated, facultative anaerobe from the phylum Chlorobi.</title>
        <authorList>
            <person name="Liu Z."/>
            <person name="Frigaard N.-U."/>
            <person name="Vogl K."/>
            <person name="Iino T."/>
            <person name="Ohkuma M."/>
            <person name="Overmann J."/>
            <person name="Bryant D.A."/>
        </authorList>
    </citation>
    <scope>NUCLEOTIDE SEQUENCE [LARGE SCALE GENOMIC DNA]</scope>
    <source>
        <strain evidence="3">DSM 19864 / JCM 16511 / NBRC 101810 / Mat9-16</strain>
    </source>
</reference>
<dbReference type="EMBL" id="CP003418">
    <property type="protein sequence ID" value="AFH50891.1"/>
    <property type="molecule type" value="Genomic_DNA"/>
</dbReference>
<sequence>MIKRQITSKLLLSLSDSPFVVIQGARQTGKSTLVKYLSEEKYPATYMTFDDLTILSAAQSNSLDLIIEI</sequence>
<dbReference type="Proteomes" id="UP000007394">
    <property type="component" value="Chromosome"/>
</dbReference>
<dbReference type="RefSeq" id="WP_014562025.1">
    <property type="nucleotide sequence ID" value="NC_017464.1"/>
</dbReference>
<dbReference type="SUPFAM" id="SSF52540">
    <property type="entry name" value="P-loop containing nucleoside triphosphate hydrolases"/>
    <property type="match status" value="1"/>
</dbReference>
<dbReference type="HOGENOM" id="CLU_2770346_0_0_10"/>
<dbReference type="InterPro" id="IPR041682">
    <property type="entry name" value="AAA_14"/>
</dbReference>
<dbReference type="KEGG" id="ial:IALB_3188"/>
<dbReference type="InterPro" id="IPR027417">
    <property type="entry name" value="P-loop_NTPase"/>
</dbReference>
<dbReference type="AlphaFoldDB" id="I0API4"/>
<feature type="domain" description="AAA" evidence="1">
    <location>
        <begin position="18"/>
        <end position="65"/>
    </location>
</feature>
<evidence type="ECO:0000259" key="1">
    <source>
        <dbReference type="Pfam" id="PF13173"/>
    </source>
</evidence>
<dbReference type="Gene3D" id="3.40.50.300">
    <property type="entry name" value="P-loop containing nucleotide triphosphate hydrolases"/>
    <property type="match status" value="1"/>
</dbReference>
<organism evidence="2 3">
    <name type="scientific">Ignavibacterium album (strain DSM 19864 / JCM 16511 / NBRC 101810 / Mat9-16)</name>
    <dbReference type="NCBI Taxonomy" id="945713"/>
    <lineage>
        <taxon>Bacteria</taxon>
        <taxon>Pseudomonadati</taxon>
        <taxon>Ignavibacteriota</taxon>
        <taxon>Ignavibacteria</taxon>
        <taxon>Ignavibacteriales</taxon>
        <taxon>Ignavibacteriaceae</taxon>
        <taxon>Ignavibacterium</taxon>
    </lineage>
</organism>
<dbReference type="PATRIC" id="fig|945713.3.peg.3215"/>
<proteinExistence type="predicted"/>
<dbReference type="OrthoDB" id="9778168at2"/>
<protein>
    <recommendedName>
        <fullName evidence="1">AAA domain-containing protein</fullName>
    </recommendedName>
</protein>
<keyword evidence="3" id="KW-1185">Reference proteome</keyword>
<evidence type="ECO:0000313" key="2">
    <source>
        <dbReference type="EMBL" id="AFH50891.1"/>
    </source>
</evidence>
<evidence type="ECO:0000313" key="3">
    <source>
        <dbReference type="Proteomes" id="UP000007394"/>
    </source>
</evidence>
<accession>I0API4</accession>
<gene>
    <name evidence="2" type="ordered locus">IALB_3188</name>
</gene>
<name>I0API4_IGNAJ</name>
<dbReference type="Pfam" id="PF13173">
    <property type="entry name" value="AAA_14"/>
    <property type="match status" value="1"/>
</dbReference>